<evidence type="ECO:0000256" key="1">
    <source>
        <dbReference type="ARBA" id="ARBA00004127"/>
    </source>
</evidence>
<sequence>MSRSLSQTLSRVYFALQSLTGLLWWILVFAVPSVREATLGTLDAGAVAAADLPLFVGAAAVAACGVRSAAVVNALWTVVVAIALAVYATVGGEAGWGVILMGAATIGSLLALSLLLLGRIPTEWIAWGPLAFRPADESRETAVHLAVTAGQIALFWGLFLGVLPWGISVLEQRWGVAVPVPPGVPVAGAVLFFAASVLGLWSAAVMASLGRGTPLPSVMPNHLVIAGPYRWVRNPMALSGVMQAGAVGLMLGSWLVVVYAVGGSVLWNLAIRPLEERDLEARFGDEFRGYRDAVRCWVPRPPRSIDRF</sequence>
<name>A0ABT9ILE6_9MICC</name>
<feature type="transmembrane region" description="Helical" evidence="5">
    <location>
        <begin position="44"/>
        <end position="63"/>
    </location>
</feature>
<dbReference type="InterPro" id="IPR007318">
    <property type="entry name" value="Phopholipid_MeTrfase"/>
</dbReference>
<feature type="transmembrane region" description="Helical" evidence="5">
    <location>
        <begin position="187"/>
        <end position="209"/>
    </location>
</feature>
<keyword evidence="6" id="KW-0808">Transferase</keyword>
<feature type="transmembrane region" description="Helical" evidence="5">
    <location>
        <begin position="142"/>
        <end position="167"/>
    </location>
</feature>
<comment type="caution">
    <text evidence="6">The sequence shown here is derived from an EMBL/GenBank/DDBJ whole genome shotgun (WGS) entry which is preliminary data.</text>
</comment>
<dbReference type="GO" id="GO:0032259">
    <property type="term" value="P:methylation"/>
    <property type="evidence" value="ECO:0007669"/>
    <property type="project" value="UniProtKB-KW"/>
</dbReference>
<organism evidence="6 7">
    <name type="scientific">Arthrobacter horti</name>
    <dbReference type="NCBI Taxonomy" id="3068273"/>
    <lineage>
        <taxon>Bacteria</taxon>
        <taxon>Bacillati</taxon>
        <taxon>Actinomycetota</taxon>
        <taxon>Actinomycetes</taxon>
        <taxon>Micrococcales</taxon>
        <taxon>Micrococcaceae</taxon>
        <taxon>Arthrobacter</taxon>
    </lineage>
</organism>
<evidence type="ECO:0000256" key="3">
    <source>
        <dbReference type="ARBA" id="ARBA00022989"/>
    </source>
</evidence>
<accession>A0ABT9ILE6</accession>
<feature type="transmembrane region" description="Helical" evidence="5">
    <location>
        <begin position="70"/>
        <end position="90"/>
    </location>
</feature>
<evidence type="ECO:0000313" key="6">
    <source>
        <dbReference type="EMBL" id="MDP5226408.1"/>
    </source>
</evidence>
<dbReference type="GO" id="GO:0004671">
    <property type="term" value="F:protein C-terminal S-isoprenylcysteine carboxyl O-methyltransferase activity"/>
    <property type="evidence" value="ECO:0007669"/>
    <property type="project" value="UniProtKB-EC"/>
</dbReference>
<reference evidence="6 7" key="1">
    <citation type="submission" date="2023-08" db="EMBL/GenBank/DDBJ databases">
        <title>Arthrobacter horti sp. nov., isolated from forest soil.</title>
        <authorList>
            <person name="Park M."/>
        </authorList>
    </citation>
    <scope>NUCLEOTIDE SEQUENCE [LARGE SCALE GENOMIC DNA]</scope>
    <source>
        <strain evidence="6 7">YJM1</strain>
    </source>
</reference>
<dbReference type="Proteomes" id="UP001232725">
    <property type="component" value="Unassembled WGS sequence"/>
</dbReference>
<keyword evidence="7" id="KW-1185">Reference proteome</keyword>
<dbReference type="Gene3D" id="1.20.120.1630">
    <property type="match status" value="1"/>
</dbReference>
<dbReference type="EMBL" id="JAVALS010000002">
    <property type="protein sequence ID" value="MDP5226408.1"/>
    <property type="molecule type" value="Genomic_DNA"/>
</dbReference>
<evidence type="ECO:0000256" key="4">
    <source>
        <dbReference type="ARBA" id="ARBA00023136"/>
    </source>
</evidence>
<feature type="transmembrane region" description="Helical" evidence="5">
    <location>
        <begin position="12"/>
        <end position="32"/>
    </location>
</feature>
<keyword evidence="2 5" id="KW-0812">Transmembrane</keyword>
<protein>
    <submittedName>
        <fullName evidence="6">Isoprenylcysteine carboxylmethyltransferase family protein</fullName>
        <ecNumber evidence="6">2.1.1.100</ecNumber>
        <ecNumber evidence="6">2.1.1.334</ecNumber>
    </submittedName>
</protein>
<comment type="subcellular location">
    <subcellularLocation>
        <location evidence="1">Endomembrane system</location>
        <topology evidence="1">Multi-pass membrane protein</topology>
    </subcellularLocation>
</comment>
<feature type="transmembrane region" description="Helical" evidence="5">
    <location>
        <begin position="96"/>
        <end position="117"/>
    </location>
</feature>
<evidence type="ECO:0000256" key="5">
    <source>
        <dbReference type="SAM" id="Phobius"/>
    </source>
</evidence>
<proteinExistence type="predicted"/>
<keyword evidence="6" id="KW-0489">Methyltransferase</keyword>
<dbReference type="EC" id="2.1.1.100" evidence="6"/>
<keyword evidence="3 5" id="KW-1133">Transmembrane helix</keyword>
<dbReference type="RefSeq" id="WP_305995459.1">
    <property type="nucleotide sequence ID" value="NZ_JAVALS010000002.1"/>
</dbReference>
<feature type="transmembrane region" description="Helical" evidence="5">
    <location>
        <begin position="246"/>
        <end position="270"/>
    </location>
</feature>
<dbReference type="EC" id="2.1.1.334" evidence="6"/>
<evidence type="ECO:0000256" key="2">
    <source>
        <dbReference type="ARBA" id="ARBA00022692"/>
    </source>
</evidence>
<keyword evidence="4 5" id="KW-0472">Membrane</keyword>
<gene>
    <name evidence="6" type="ORF">Q9R02_04490</name>
</gene>
<evidence type="ECO:0000313" key="7">
    <source>
        <dbReference type="Proteomes" id="UP001232725"/>
    </source>
</evidence>
<dbReference type="Pfam" id="PF04191">
    <property type="entry name" value="PEMT"/>
    <property type="match status" value="1"/>
</dbReference>